<evidence type="ECO:0000256" key="1">
    <source>
        <dbReference type="SAM" id="MobiDB-lite"/>
    </source>
</evidence>
<reference evidence="2 3" key="1">
    <citation type="submission" date="2018-08" db="EMBL/GenBank/DDBJ databases">
        <title>Genome and evolution of the arbuscular mycorrhizal fungus Diversispora epigaea (formerly Glomus versiforme) and its bacterial endosymbionts.</title>
        <authorList>
            <person name="Sun X."/>
            <person name="Fei Z."/>
            <person name="Harrison M."/>
        </authorList>
    </citation>
    <scope>NUCLEOTIDE SEQUENCE [LARGE SCALE GENOMIC DNA]</scope>
    <source>
        <strain evidence="2 3">IT104</strain>
    </source>
</reference>
<dbReference type="Proteomes" id="UP000266861">
    <property type="component" value="Unassembled WGS sequence"/>
</dbReference>
<sequence length="251" mass="30046">MEYSWFPLKNVRDRIDKKIEEYILSLKTIINNEGGQRREKAKKLLDNYDQGIRPDRKVARECEEEHSHKQVHIHQPTFTEIAGGATVYGREHFSCLKERKRTGRSLGFVEEEPLLMRMLRKRKSINNSELDYVEKYKRVKSTSDKEDIYVEETVDDEIEKEEDDKSEGEDETESNLIDPTNFNINYHNLNPQKMWTLKSGRVVEKVIYEYTRKLTHESYLHLFIITVKCHIKYPEKKKLECTRKISYNYLF</sequence>
<keyword evidence="3" id="KW-1185">Reference proteome</keyword>
<feature type="region of interest" description="Disordered" evidence="1">
    <location>
        <begin position="154"/>
        <end position="177"/>
    </location>
</feature>
<comment type="caution">
    <text evidence="2">The sequence shown here is derived from an EMBL/GenBank/DDBJ whole genome shotgun (WGS) entry which is preliminary data.</text>
</comment>
<protein>
    <submittedName>
        <fullName evidence="2">Uncharacterized protein</fullName>
    </submittedName>
</protein>
<dbReference type="EMBL" id="PQFF01000024">
    <property type="protein sequence ID" value="RHZ88089.1"/>
    <property type="molecule type" value="Genomic_DNA"/>
</dbReference>
<gene>
    <name evidence="2" type="ORF">Glove_26g248</name>
</gene>
<dbReference type="AlphaFoldDB" id="A0A397JIA3"/>
<proteinExistence type="predicted"/>
<evidence type="ECO:0000313" key="3">
    <source>
        <dbReference type="Proteomes" id="UP000266861"/>
    </source>
</evidence>
<name>A0A397JIA3_9GLOM</name>
<accession>A0A397JIA3</accession>
<evidence type="ECO:0000313" key="2">
    <source>
        <dbReference type="EMBL" id="RHZ88089.1"/>
    </source>
</evidence>
<feature type="compositionally biased region" description="Acidic residues" evidence="1">
    <location>
        <begin position="154"/>
        <end position="173"/>
    </location>
</feature>
<organism evidence="2 3">
    <name type="scientific">Diversispora epigaea</name>
    <dbReference type="NCBI Taxonomy" id="1348612"/>
    <lineage>
        <taxon>Eukaryota</taxon>
        <taxon>Fungi</taxon>
        <taxon>Fungi incertae sedis</taxon>
        <taxon>Mucoromycota</taxon>
        <taxon>Glomeromycotina</taxon>
        <taxon>Glomeromycetes</taxon>
        <taxon>Diversisporales</taxon>
        <taxon>Diversisporaceae</taxon>
        <taxon>Diversispora</taxon>
    </lineage>
</organism>